<dbReference type="GO" id="GO:0015385">
    <property type="term" value="F:sodium:proton antiporter activity"/>
    <property type="evidence" value="ECO:0007669"/>
    <property type="project" value="InterPro"/>
</dbReference>
<proteinExistence type="predicted"/>
<keyword evidence="2 5" id="KW-0812">Transmembrane</keyword>
<evidence type="ECO:0000259" key="6">
    <source>
        <dbReference type="Pfam" id="PF00999"/>
    </source>
</evidence>
<dbReference type="GO" id="GO:0120029">
    <property type="term" value="P:proton export across plasma membrane"/>
    <property type="evidence" value="ECO:0007669"/>
    <property type="project" value="InterPro"/>
</dbReference>
<keyword evidence="4 5" id="KW-0472">Membrane</keyword>
<dbReference type="InterPro" id="IPR006153">
    <property type="entry name" value="Cation/H_exchanger_TM"/>
</dbReference>
<dbReference type="Pfam" id="PF00999">
    <property type="entry name" value="Na_H_Exchanger"/>
    <property type="match status" value="1"/>
</dbReference>
<feature type="non-terminal residue" evidence="7">
    <location>
        <position position="1"/>
    </location>
</feature>
<evidence type="ECO:0000256" key="5">
    <source>
        <dbReference type="SAM" id="Phobius"/>
    </source>
</evidence>
<organism evidence="7 8">
    <name type="scientific">Mucor plumbeus</name>
    <dbReference type="NCBI Taxonomy" id="97098"/>
    <lineage>
        <taxon>Eukaryota</taxon>
        <taxon>Fungi</taxon>
        <taxon>Fungi incertae sedis</taxon>
        <taxon>Mucoromycota</taxon>
        <taxon>Mucoromycotina</taxon>
        <taxon>Mucoromycetes</taxon>
        <taxon>Mucorales</taxon>
        <taxon>Mucorineae</taxon>
        <taxon>Mucoraceae</taxon>
        <taxon>Mucor</taxon>
    </lineage>
</organism>
<sequence>MDIRPTTGKWKWIDKGSFVVFSVALALFLIGTAGLIGSNEILACFIAGNYFIWKDCFRVETEKENLMEPWSLFSDTQLQTTLCRLIVLAILVLILKRLPMVMALYKLIPALHSWREAVFMGWFGLVGVDAICYY</sequence>
<dbReference type="AlphaFoldDB" id="A0A8H7VD36"/>
<dbReference type="GO" id="GO:0036376">
    <property type="term" value="P:sodium ion export across plasma membrane"/>
    <property type="evidence" value="ECO:0007669"/>
    <property type="project" value="InterPro"/>
</dbReference>
<dbReference type="PANTHER" id="PTHR31382">
    <property type="entry name" value="NA(+)/H(+) ANTIPORTER"/>
    <property type="match status" value="1"/>
</dbReference>
<feature type="domain" description="Cation/H+ exchanger transmembrane" evidence="6">
    <location>
        <begin position="11"/>
        <end position="128"/>
    </location>
</feature>
<accession>A0A8H7VD36</accession>
<protein>
    <recommendedName>
        <fullName evidence="6">Cation/H+ exchanger transmembrane domain-containing protein</fullName>
    </recommendedName>
</protein>
<keyword evidence="8" id="KW-1185">Reference proteome</keyword>
<comment type="caution">
    <text evidence="7">The sequence shown here is derived from an EMBL/GenBank/DDBJ whole genome shotgun (WGS) entry which is preliminary data.</text>
</comment>
<dbReference type="Proteomes" id="UP000650833">
    <property type="component" value="Unassembled WGS sequence"/>
</dbReference>
<dbReference type="PANTHER" id="PTHR31382:SF1">
    <property type="entry name" value="SODIUM ION_PROTON EXCHANGER (EUROFUNG)"/>
    <property type="match status" value="1"/>
</dbReference>
<name>A0A8H7VD36_9FUNG</name>
<dbReference type="GO" id="GO:0005886">
    <property type="term" value="C:plasma membrane"/>
    <property type="evidence" value="ECO:0007669"/>
    <property type="project" value="InterPro"/>
</dbReference>
<dbReference type="InterPro" id="IPR004712">
    <property type="entry name" value="Na+/H+_antiporter_fungi"/>
</dbReference>
<gene>
    <name evidence="7" type="ORF">INT46_001914</name>
</gene>
<dbReference type="OrthoDB" id="5327978at2759"/>
<feature type="transmembrane region" description="Helical" evidence="5">
    <location>
        <begin position="76"/>
        <end position="95"/>
    </location>
</feature>
<dbReference type="EMBL" id="JAEPRC010000087">
    <property type="protein sequence ID" value="KAG2210084.1"/>
    <property type="molecule type" value="Genomic_DNA"/>
</dbReference>
<evidence type="ECO:0000313" key="7">
    <source>
        <dbReference type="EMBL" id="KAG2210084.1"/>
    </source>
</evidence>
<evidence type="ECO:0000256" key="2">
    <source>
        <dbReference type="ARBA" id="ARBA00022692"/>
    </source>
</evidence>
<dbReference type="GO" id="GO:0042391">
    <property type="term" value="P:regulation of membrane potential"/>
    <property type="evidence" value="ECO:0007669"/>
    <property type="project" value="InterPro"/>
</dbReference>
<feature type="transmembrane region" description="Helical" evidence="5">
    <location>
        <begin position="12"/>
        <end position="36"/>
    </location>
</feature>
<reference evidence="7" key="1">
    <citation type="submission" date="2020-12" db="EMBL/GenBank/DDBJ databases">
        <title>Metabolic potential, ecology and presence of endohyphal bacteria is reflected in genomic diversity of Mucoromycotina.</title>
        <authorList>
            <person name="Muszewska A."/>
            <person name="Okrasinska A."/>
            <person name="Steczkiewicz K."/>
            <person name="Drgas O."/>
            <person name="Orlowska M."/>
            <person name="Perlinska-Lenart U."/>
            <person name="Aleksandrzak-Piekarczyk T."/>
            <person name="Szatraj K."/>
            <person name="Zielenkiewicz U."/>
            <person name="Pilsyk S."/>
            <person name="Malc E."/>
            <person name="Mieczkowski P."/>
            <person name="Kruszewska J.S."/>
            <person name="Biernat P."/>
            <person name="Pawlowska J."/>
        </authorList>
    </citation>
    <scope>NUCLEOTIDE SEQUENCE</scope>
    <source>
        <strain evidence="7">CBS 226.32</strain>
    </source>
</reference>
<evidence type="ECO:0000256" key="4">
    <source>
        <dbReference type="ARBA" id="ARBA00023136"/>
    </source>
</evidence>
<evidence type="ECO:0000256" key="3">
    <source>
        <dbReference type="ARBA" id="ARBA00022989"/>
    </source>
</evidence>
<comment type="subcellular location">
    <subcellularLocation>
        <location evidence="1">Membrane</location>
        <topology evidence="1">Multi-pass membrane protein</topology>
    </subcellularLocation>
</comment>
<evidence type="ECO:0000313" key="8">
    <source>
        <dbReference type="Proteomes" id="UP000650833"/>
    </source>
</evidence>
<keyword evidence="3 5" id="KW-1133">Transmembrane helix</keyword>
<evidence type="ECO:0000256" key="1">
    <source>
        <dbReference type="ARBA" id="ARBA00004141"/>
    </source>
</evidence>